<name>A0AAC8W521_9PROT</name>
<evidence type="ECO:0000313" key="2">
    <source>
        <dbReference type="EMBL" id="ALG75147.1"/>
    </source>
</evidence>
<protein>
    <submittedName>
        <fullName evidence="2">Uncharacterized protein</fullName>
    </submittedName>
</protein>
<sequence>MKIRLYELGTYHRPDQHRHVWYLCAGSKGYQSRADDTPASVTWLPLVGQWASVLIQAAGAAGGTAPQRDDLTLINVRAADTLPRWANVFDATAGVWLRVPLGLRPLNPLLTDYVIQTITEKEVDDDDAYSTAVIVWTARAGLPVPERTSIKLPLYDRQTDFDEPVQTDRYAGTGGYEGPAEMKDVLKEVPLGHVPMASPTYLGIIGDLHRWSVGGGKPVFDVPRGWSLGVPVTKTAGTPSSSQFAVDLATGFLTTAVKFEDFRVEVKGRLFGGVWKRYIGDLAAALALEAGIVTSVDASGMDATPRTVGLYLPSGDGRSHKDVLDKLVGSVARGRWYVALSDGLVITRLPRADAATPERAYSTVSGSTPGLKPLTRTNTPPAKQTILRYAENPNPVTQTAPDATDPADVALWTQTWREVAGETDDAIVAAYGAGAKVATIETALTLPADAAAELPHWEVETKSPPQPYELKVRDGAPGLWIGDAVLVFDDVAGFESGGPLVLYGRTNRDRGGGATLYGER</sequence>
<evidence type="ECO:0000256" key="1">
    <source>
        <dbReference type="SAM" id="MobiDB-lite"/>
    </source>
</evidence>
<accession>A0AAC8W521</accession>
<feature type="region of interest" description="Disordered" evidence="1">
    <location>
        <begin position="360"/>
        <end position="379"/>
    </location>
</feature>
<evidence type="ECO:0000313" key="3">
    <source>
        <dbReference type="Proteomes" id="UP000069935"/>
    </source>
</evidence>
<dbReference type="KEGG" id="ati:AL072_29840"/>
<reference evidence="2 3" key="2">
    <citation type="journal article" date="2016" name="Genome Announc.">
        <title>Complete Genome Sequence of a Strain of Azospirillum thiophilum Isolated from a Sulfide Spring.</title>
        <authorList>
            <person name="Fomenkov A."/>
            <person name="Vincze T."/>
            <person name="Grabovich M."/>
            <person name="Anton B.P."/>
            <person name="Dubinina G."/>
            <person name="Orlova M."/>
            <person name="Belousova E."/>
            <person name="Roberts R.J."/>
        </authorList>
    </citation>
    <scope>NUCLEOTIDE SEQUENCE [LARGE SCALE GENOMIC DNA]</scope>
    <source>
        <strain evidence="2 3">BV-S</strain>
    </source>
</reference>
<dbReference type="AlphaFoldDB" id="A0AAC8W521"/>
<proteinExistence type="predicted"/>
<gene>
    <name evidence="2" type="ORF">AL072_29840</name>
</gene>
<dbReference type="Proteomes" id="UP000069935">
    <property type="component" value="Chromosome 6"/>
</dbReference>
<dbReference type="RefSeq" id="WP_045585098.1">
    <property type="nucleotide sequence ID" value="NZ_CP012406.1"/>
</dbReference>
<organism evidence="2 3">
    <name type="scientific">Azospirillum thiophilum</name>
    <dbReference type="NCBI Taxonomy" id="528244"/>
    <lineage>
        <taxon>Bacteria</taxon>
        <taxon>Pseudomonadati</taxon>
        <taxon>Pseudomonadota</taxon>
        <taxon>Alphaproteobacteria</taxon>
        <taxon>Rhodospirillales</taxon>
        <taxon>Azospirillaceae</taxon>
        <taxon>Azospirillum</taxon>
    </lineage>
</organism>
<dbReference type="EMBL" id="CP012406">
    <property type="protein sequence ID" value="ALG75147.1"/>
    <property type="molecule type" value="Genomic_DNA"/>
</dbReference>
<reference evidence="3" key="1">
    <citation type="submission" date="2015-08" db="EMBL/GenBank/DDBJ databases">
        <title>Complete Genome Sequence of Azospirillum thiophilum BV-S.</title>
        <authorList>
            <person name="Fomenkov A."/>
            <person name="Vincze T."/>
            <person name="Grabovich M."/>
            <person name="Dubinina G."/>
            <person name="Orlova M."/>
            <person name="Belousova E."/>
            <person name="Roberts R.J."/>
        </authorList>
    </citation>
    <scope>NUCLEOTIDE SEQUENCE [LARGE SCALE GENOMIC DNA]</scope>
    <source>
        <strain evidence="3">BV-S</strain>
    </source>
</reference>
<keyword evidence="3" id="KW-1185">Reference proteome</keyword>